<feature type="region of interest" description="Disordered" evidence="2">
    <location>
        <begin position="210"/>
        <end position="232"/>
    </location>
</feature>
<dbReference type="PANTHER" id="PTHR33499">
    <property type="entry name" value="OS12G0282400 PROTEIN-RELATED"/>
    <property type="match status" value="1"/>
</dbReference>
<gene>
    <name evidence="3" type="ORF">I3842_13G088900</name>
</gene>
<evidence type="ECO:0000313" key="4">
    <source>
        <dbReference type="Proteomes" id="UP000811246"/>
    </source>
</evidence>
<feature type="compositionally biased region" description="Polar residues" evidence="2">
    <location>
        <begin position="131"/>
        <end position="147"/>
    </location>
</feature>
<evidence type="ECO:0000313" key="3">
    <source>
        <dbReference type="EMBL" id="KAG6681342.1"/>
    </source>
</evidence>
<sequence length="580" mass="67151">MEQSGRARGRGVRQFKRRGRPFSRGRPRPPLICRWSQQEGQGESSDESTQPQLHERIHANDNPIPTADTNRGCISRWSQLEDQDERFDDSTQPPSKEGNTVNADPISTHDTNRDNIWRWSQREGQGESYDESTQPPSVFRNTVNGNPIPTVDTNRDPIWRWIMREVNGEMHDESTQPPSIERYPVYANPIPTADTNRDNIWRWSQREGQGEDYDESTQPPIHEINNPRTNPITGAISTRDNIEDEAAVPVTNVGQQKRGRGPAKCTEFDKLRRHGKIPLRINDGETAPCCENASFFTTRVTWILKHHADMSFARWTDVPKSVKDELIDRVRGDFELDWELKNHRLAVWKQLRKRFNAFHHELHKKYLAYASHEEALAGGTSLVEPLVWVKLCGRWGSDHFKKISNINKENRMKLKINHTAGRKSFVRILEEKRSEGANLVDFYKAVRWSKKNDRFVTDASEDIYKEMAGKMDDLAPENRTDEAAKAVFREVLGHRPGYARGLGEMVIPESTREKDMLQAKEYALLVEKHKKDAEDYKSQLDRVREEMRVVVERQTETDALLRSFMASFQSREGNTLWGRQ</sequence>
<evidence type="ECO:0000256" key="1">
    <source>
        <dbReference type="SAM" id="Coils"/>
    </source>
</evidence>
<feature type="compositionally biased region" description="Basic and acidic residues" evidence="2">
    <location>
        <begin position="110"/>
        <end position="125"/>
    </location>
</feature>
<keyword evidence="1" id="KW-0175">Coiled coil</keyword>
<protein>
    <submittedName>
        <fullName evidence="3">Uncharacterized protein</fullName>
    </submittedName>
</protein>
<feature type="compositionally biased region" description="Basic residues" evidence="2">
    <location>
        <begin position="7"/>
        <end position="27"/>
    </location>
</feature>
<proteinExistence type="predicted"/>
<organism evidence="3 4">
    <name type="scientific">Carya illinoinensis</name>
    <name type="common">Pecan</name>
    <dbReference type="NCBI Taxonomy" id="32201"/>
    <lineage>
        <taxon>Eukaryota</taxon>
        <taxon>Viridiplantae</taxon>
        <taxon>Streptophyta</taxon>
        <taxon>Embryophyta</taxon>
        <taxon>Tracheophyta</taxon>
        <taxon>Spermatophyta</taxon>
        <taxon>Magnoliopsida</taxon>
        <taxon>eudicotyledons</taxon>
        <taxon>Gunneridae</taxon>
        <taxon>Pentapetalae</taxon>
        <taxon>rosids</taxon>
        <taxon>fabids</taxon>
        <taxon>Fagales</taxon>
        <taxon>Juglandaceae</taxon>
        <taxon>Carya</taxon>
    </lineage>
</organism>
<feature type="compositionally biased region" description="Polar residues" evidence="2">
    <location>
        <begin position="90"/>
        <end position="102"/>
    </location>
</feature>
<reference evidence="3" key="1">
    <citation type="submission" date="2021-01" db="EMBL/GenBank/DDBJ databases">
        <authorList>
            <person name="Lovell J.T."/>
            <person name="Bentley N."/>
            <person name="Bhattarai G."/>
            <person name="Jenkins J.W."/>
            <person name="Sreedasyam A."/>
            <person name="Alarcon Y."/>
            <person name="Bock C."/>
            <person name="Boston L."/>
            <person name="Carlson J."/>
            <person name="Cervantes K."/>
            <person name="Clermont K."/>
            <person name="Krom N."/>
            <person name="Kubenka K."/>
            <person name="Mamidi S."/>
            <person name="Mattison C."/>
            <person name="Monteros M."/>
            <person name="Pisani C."/>
            <person name="Plott C."/>
            <person name="Rajasekar S."/>
            <person name="Rhein H.S."/>
            <person name="Rohla C."/>
            <person name="Song M."/>
            <person name="Hilaire R.S."/>
            <person name="Shu S."/>
            <person name="Wells L."/>
            <person name="Wang X."/>
            <person name="Webber J."/>
            <person name="Heerema R.J."/>
            <person name="Klein P."/>
            <person name="Conner P."/>
            <person name="Grauke L."/>
            <person name="Grimwood J."/>
            <person name="Schmutz J."/>
            <person name="Randall J.J."/>
        </authorList>
    </citation>
    <scope>NUCLEOTIDE SEQUENCE</scope>
    <source>
        <tissue evidence="3">Leaf</tissue>
    </source>
</reference>
<accession>A0A922D6D2</accession>
<dbReference type="Proteomes" id="UP000811246">
    <property type="component" value="Chromosome 13"/>
</dbReference>
<dbReference type="InterPro" id="IPR004252">
    <property type="entry name" value="Probable_transposase_24"/>
</dbReference>
<dbReference type="AlphaFoldDB" id="A0A922D6D2"/>
<comment type="caution">
    <text evidence="3">The sequence shown here is derived from an EMBL/GenBank/DDBJ whole genome shotgun (WGS) entry which is preliminary data.</text>
</comment>
<dbReference type="Pfam" id="PF03004">
    <property type="entry name" value="Transposase_24"/>
    <property type="match status" value="1"/>
</dbReference>
<dbReference type="EMBL" id="CM031837">
    <property type="protein sequence ID" value="KAG6681342.1"/>
    <property type="molecule type" value="Genomic_DNA"/>
</dbReference>
<dbReference type="PANTHER" id="PTHR33499:SF11">
    <property type="entry name" value="NO APICAL MERISTEM-ASSOCIATED C-TERMINAL DOMAIN-CONTAINING PROTEIN"/>
    <property type="match status" value="1"/>
</dbReference>
<feature type="coiled-coil region" evidence="1">
    <location>
        <begin position="519"/>
        <end position="553"/>
    </location>
</feature>
<feature type="compositionally biased region" description="Polar residues" evidence="2">
    <location>
        <begin position="35"/>
        <end position="52"/>
    </location>
</feature>
<evidence type="ECO:0000256" key="2">
    <source>
        <dbReference type="SAM" id="MobiDB-lite"/>
    </source>
</evidence>
<name>A0A922D6D2_CARIL</name>
<feature type="region of interest" description="Disordered" evidence="2">
    <location>
        <begin position="1"/>
        <end position="151"/>
    </location>
</feature>